<feature type="compositionally biased region" description="Polar residues" evidence="1">
    <location>
        <begin position="1356"/>
        <end position="1374"/>
    </location>
</feature>
<dbReference type="PANTHER" id="PTHR36902:SF1">
    <property type="entry name" value="ENRICHED IN SURFACE-LABELED PROTEOME PROTEIN 9"/>
    <property type="match status" value="1"/>
</dbReference>
<evidence type="ECO:0000256" key="3">
    <source>
        <dbReference type="SAM" id="SignalP"/>
    </source>
</evidence>
<keyword evidence="2" id="KW-1133">Transmembrane helix</keyword>
<dbReference type="PANTHER" id="PTHR36902">
    <property type="entry name" value="ENRICHED IN SURFACE-LABELED PROTEOME PROTEIN 9"/>
    <property type="match status" value="1"/>
</dbReference>
<dbReference type="GeneID" id="111121287"/>
<dbReference type="KEGG" id="cvn:111121287"/>
<feature type="chain" id="PRO_5034174225" evidence="3">
    <location>
        <begin position="29"/>
        <end position="1448"/>
    </location>
</feature>
<feature type="signal peptide" evidence="3">
    <location>
        <begin position="1"/>
        <end position="28"/>
    </location>
</feature>
<dbReference type="Gene3D" id="3.50.4.10">
    <property type="entry name" value="Hepatocyte Growth Factor"/>
    <property type="match status" value="5"/>
</dbReference>
<keyword evidence="5" id="KW-1185">Reference proteome</keyword>
<dbReference type="InterPro" id="IPR003609">
    <property type="entry name" value="Pan_app"/>
</dbReference>
<dbReference type="SUPFAM" id="SSF57414">
    <property type="entry name" value="Hairpin loop containing domain-like"/>
    <property type="match status" value="4"/>
</dbReference>
<feature type="region of interest" description="Disordered" evidence="1">
    <location>
        <begin position="1356"/>
        <end position="1375"/>
    </location>
</feature>
<reference evidence="6" key="1">
    <citation type="submission" date="2025-08" db="UniProtKB">
        <authorList>
            <consortium name="RefSeq"/>
        </authorList>
    </citation>
    <scope>IDENTIFICATION</scope>
    <source>
        <tissue evidence="6">Whole sample</tissue>
    </source>
</reference>
<evidence type="ECO:0000313" key="6">
    <source>
        <dbReference type="RefSeq" id="XP_022318193.1"/>
    </source>
</evidence>
<sequence>MGDTNFFSLKMEALRIVLVLKLLTCTFADSVPYCMPNQTSASSPNEPAFPTFPDTFQTRVEATIVDKKMTVSAQEYFDNRNNRATLIMTADGNTPDTLVYDYAHDQLFYIHGGRCQTNDLLHDPNSYLLGNKMQNGIAHTFSSNGALHFMKSYGQTYKGKTVVRGKDSDHWSTCLSWPSPNATFTLDYYFSAFDWINPVAVQQIPLRAEALGVQVLPNGTQRMFHHIYDYYEFRFDLTVEDTIFQTPPGVYCPNRNVTRKLPGVLNSQTYSYRMEVVSETEATVQTSNIYYNGLYKLVRLDYKNLANFPPTYSQNPLSEIHDYNAGVRYIKDMVVGNCSVFPLRNNSGDSIESPETFYANGTEKTGYTVHLKNPLQFMKLDSVYDFIGSRSCRGNAMCDVYSSFRTDFIDTNGFKKNATFEYYFLSDDFSEISIDASGYDPSNVPYQLLVTVLGTDGSPEYSNTYNFMDFNFEDQDISVYDVSSCYSAAADLQFQVRLPGVFHKADEAQMKIKAQMRFAEILNVSSIRVQDVRLDYDNSNVYISATLLDRTPAAAQFTYLPGKQLSTTGDLQYPNVQSPQDCAKYCVTNFQFTCNSFEFCPTGTTNNCILNRRHTDDGTTLSTSQCDHFSRSINGPVVQETPIDDAYDNLKTAVYQKKFRLQVFGVQNFDSYAVDIRILFGWMENVSLPSIAGQFSYGLEIVDPALGNVISANVWYDMTYGLVRFDLTNTSPSPPFYTTNPVTTIEDFNTGIAYSIDRTLGNCSVNPIQLGDFGAQKDKQAYMKNGAYVIKMKGPLDIFSMNESYRWAGQRTVRGMLCDVFEATTTDFKVPSITQTFTSVLQFFFLSDSWAETPDTDQNPVNAQPIKLVISSSEVGLSLTYNFYNFNEEDPDLKNFDITPCFTADKQENFVIVFNGSYHPYLEMSEKYFMKAARVMMSESSMASPLRFQNLEISYDSFSPYVFLIGTMVEPPPTIDDFTQTNKGMNPPNGANTFTKITSAAACANLCRQNTKISCQGFYYCVSSSTCVLSQSHADTSGSVNSALSCDHYSKTVNSSSQVQPSVDVALSRITNSIYDGVIQIPVNYGNSIYTFNATILRTKNLRNGRPTESNLLLSHFYVYRQYFLFTQTDNAIGGISVEDCASRCVDNMEYECLSFSYCFDLGDCFLSHVHADNSSGIVQRQEYCDLYSRYFLDQYTVSSGMTYSVEADATIPKVPSANLCGKLCSQYTQFQCKSFEYCTSTKNCLLFKIHELDLAATTASTSLTCSFYSRNYIHDFKLMKRKTMTFTNVFEFSNVSSSQCAKLCIEQEGSACRSFAYCNMTSLCRLTSSHPRQSGNSVSQSDTCDLYSRNFYQPSSYSPPSRIQAQRSTSSNGYSGGSMAGASIGLLIVGLLIGVAGMYFYIYRKGNKASDTIDLIENYGGDPNSEIPHCHSDNYDNQISPESEGDP</sequence>
<dbReference type="InterPro" id="IPR058831">
    <property type="entry name" value="LolA-like_dom_2nd"/>
</dbReference>
<feature type="transmembrane region" description="Helical" evidence="2">
    <location>
        <begin position="1380"/>
        <end position="1403"/>
    </location>
</feature>
<dbReference type="Pfam" id="PF00024">
    <property type="entry name" value="PAN_1"/>
    <property type="match status" value="5"/>
</dbReference>
<evidence type="ECO:0000259" key="4">
    <source>
        <dbReference type="PROSITE" id="PS50948"/>
    </source>
</evidence>
<proteinExistence type="predicted"/>
<gene>
    <name evidence="6" type="primary">LOC111121287</name>
</gene>
<dbReference type="PROSITE" id="PS50948">
    <property type="entry name" value="PAN"/>
    <property type="match status" value="4"/>
</dbReference>
<accession>A0A8B8CQU0</accession>
<evidence type="ECO:0000256" key="2">
    <source>
        <dbReference type="SAM" id="Phobius"/>
    </source>
</evidence>
<keyword evidence="2" id="KW-0812">Transmembrane</keyword>
<dbReference type="Proteomes" id="UP000694844">
    <property type="component" value="Chromosome 2"/>
</dbReference>
<dbReference type="CDD" id="cd01099">
    <property type="entry name" value="PAN_AP_HGF"/>
    <property type="match status" value="2"/>
</dbReference>
<dbReference type="OrthoDB" id="5983572at2759"/>
<protein>
    <submittedName>
        <fullName evidence="6">Uncharacterized protein LOC111121287</fullName>
    </submittedName>
</protein>
<feature type="domain" description="Apple" evidence="4">
    <location>
        <begin position="1266"/>
        <end position="1352"/>
    </location>
</feature>
<feature type="domain" description="Apple" evidence="4">
    <location>
        <begin position="979"/>
        <end position="1053"/>
    </location>
</feature>
<keyword evidence="3" id="KW-0732">Signal</keyword>
<name>A0A8B8CQU0_CRAVI</name>
<dbReference type="RefSeq" id="XP_022318193.1">
    <property type="nucleotide sequence ID" value="XM_022462485.1"/>
</dbReference>
<dbReference type="SMART" id="SM00473">
    <property type="entry name" value="PAN_AP"/>
    <property type="match status" value="5"/>
</dbReference>
<dbReference type="Pfam" id="PF25898">
    <property type="entry name" value="LolA_2nd_metazoa"/>
    <property type="match status" value="3"/>
</dbReference>
<feature type="domain" description="Apple" evidence="4">
    <location>
        <begin position="551"/>
        <end position="626"/>
    </location>
</feature>
<feature type="domain" description="Apple" evidence="4">
    <location>
        <begin position="1108"/>
        <end position="1192"/>
    </location>
</feature>
<evidence type="ECO:0000313" key="5">
    <source>
        <dbReference type="Proteomes" id="UP000694844"/>
    </source>
</evidence>
<feature type="region of interest" description="Disordered" evidence="1">
    <location>
        <begin position="1425"/>
        <end position="1448"/>
    </location>
</feature>
<keyword evidence="2" id="KW-0472">Membrane</keyword>
<organism evidence="5 6">
    <name type="scientific">Crassostrea virginica</name>
    <name type="common">Eastern oyster</name>
    <dbReference type="NCBI Taxonomy" id="6565"/>
    <lineage>
        <taxon>Eukaryota</taxon>
        <taxon>Metazoa</taxon>
        <taxon>Spiralia</taxon>
        <taxon>Lophotrochozoa</taxon>
        <taxon>Mollusca</taxon>
        <taxon>Bivalvia</taxon>
        <taxon>Autobranchia</taxon>
        <taxon>Pteriomorphia</taxon>
        <taxon>Ostreida</taxon>
        <taxon>Ostreoidea</taxon>
        <taxon>Ostreidae</taxon>
        <taxon>Crassostrea</taxon>
    </lineage>
</organism>
<evidence type="ECO:0000256" key="1">
    <source>
        <dbReference type="SAM" id="MobiDB-lite"/>
    </source>
</evidence>